<organism evidence="2 3">
    <name type="scientific">Prorocentrum cordatum</name>
    <dbReference type="NCBI Taxonomy" id="2364126"/>
    <lineage>
        <taxon>Eukaryota</taxon>
        <taxon>Sar</taxon>
        <taxon>Alveolata</taxon>
        <taxon>Dinophyceae</taxon>
        <taxon>Prorocentrales</taxon>
        <taxon>Prorocentraceae</taxon>
        <taxon>Prorocentrum</taxon>
    </lineage>
</organism>
<dbReference type="Proteomes" id="UP001189429">
    <property type="component" value="Unassembled WGS sequence"/>
</dbReference>
<keyword evidence="3" id="KW-1185">Reference proteome</keyword>
<reference evidence="2" key="1">
    <citation type="submission" date="2023-10" db="EMBL/GenBank/DDBJ databases">
        <authorList>
            <person name="Chen Y."/>
            <person name="Shah S."/>
            <person name="Dougan E. K."/>
            <person name="Thang M."/>
            <person name="Chan C."/>
        </authorList>
    </citation>
    <scope>NUCLEOTIDE SEQUENCE [LARGE SCALE GENOMIC DNA]</scope>
</reference>
<protein>
    <submittedName>
        <fullName evidence="2">Uncharacterized protein</fullName>
    </submittedName>
</protein>
<accession>A0ABN9TG02</accession>
<sequence>MTALGGQPGVVVTDPVTVGVGAYVDNILAFGADKSAVDRVVAQLVSAFRARGLPVHEIELAALDADFLGLSLKHGGFLRIKPRNIWRLHAAISGLLCRGWCSGDMVRAVLGRVTWSSMMRRVALAVLHSARSLVAARGERQGGIWPSAAKELVTIRDLLPLLSCDLASSWHRTMTSSDASPVGLGDLRRKLMGLRVGPHAELTGQHEDPYYSMGQHGDPYEELMGVNEVLAQPPSGATWAHNAAVLGDPWEMDEIPGHIAREDAWSSVSAQSVSTGANILYLEGGALVTSYRHQLRSLAWTRRRAKLASAAARGRTLAGSLTLLEQLAVRPTTDGLYRQLLQTFVAYCSDRRRDWGNLSELDNLLAEYFTSRCISGAAASVGSQTVAALAHFTPGLPRQVSSLLPLASRAMQAWRRRTPTLTRLPIPRAVMFALAGVMIAWQQSPMVAWPVIAFPAYFRPAEAQGLTTDSIVQPSALAGTACQFWGLLLRPADRGQAGRTGSFDESILFDLDLYLVPVLMALRCRGGPGTPLWSFSLSELNRMFALAAAALGMSQLRPRRYGVRHGGVSDDLLTQRRVQEQVFRRGRWAVPSSMRRYAKETAFLRELQGAHPDVYAFGDLVAQHFCLLVEKGFLNAGLQRLVPAGLATSVLSGPGSKPRRPPLRSSGRAEHLRRRFRAAVSRGPLCRRRVVLELFSGSGHFTAAARRLGLSALACDVRHSPLEDHLCRDFERAAAGWLRGRAVAAVSR</sequence>
<evidence type="ECO:0000313" key="3">
    <source>
        <dbReference type="Proteomes" id="UP001189429"/>
    </source>
</evidence>
<proteinExistence type="predicted"/>
<evidence type="ECO:0000256" key="1">
    <source>
        <dbReference type="SAM" id="MobiDB-lite"/>
    </source>
</evidence>
<dbReference type="EMBL" id="CAUYUJ010014687">
    <property type="protein sequence ID" value="CAK0844723.1"/>
    <property type="molecule type" value="Genomic_DNA"/>
</dbReference>
<name>A0ABN9TG02_9DINO</name>
<gene>
    <name evidence="2" type="ORF">PCOR1329_LOCUS38751</name>
</gene>
<evidence type="ECO:0000313" key="2">
    <source>
        <dbReference type="EMBL" id="CAK0844723.1"/>
    </source>
</evidence>
<feature type="region of interest" description="Disordered" evidence="1">
    <location>
        <begin position="650"/>
        <end position="669"/>
    </location>
</feature>
<comment type="caution">
    <text evidence="2">The sequence shown here is derived from an EMBL/GenBank/DDBJ whole genome shotgun (WGS) entry which is preliminary data.</text>
</comment>